<reference evidence="1" key="1">
    <citation type="submission" date="2023-07" db="EMBL/GenBank/DDBJ databases">
        <title>Genomic Encyclopedia of Type Strains, Phase IV (KMG-IV): sequencing the most valuable type-strain genomes for metagenomic binning, comparative biology and taxonomic classification.</title>
        <authorList>
            <person name="Goeker M."/>
        </authorList>
    </citation>
    <scope>NUCLEOTIDE SEQUENCE</scope>
    <source>
        <strain evidence="1">DSM 24202</strain>
    </source>
</reference>
<dbReference type="RefSeq" id="WP_307259083.1">
    <property type="nucleotide sequence ID" value="NZ_JAUSVL010000001.1"/>
</dbReference>
<organism evidence="1 2">
    <name type="scientific">Oligosphaera ethanolica</name>
    <dbReference type="NCBI Taxonomy" id="760260"/>
    <lineage>
        <taxon>Bacteria</taxon>
        <taxon>Pseudomonadati</taxon>
        <taxon>Lentisphaerota</taxon>
        <taxon>Oligosphaeria</taxon>
        <taxon>Oligosphaerales</taxon>
        <taxon>Oligosphaeraceae</taxon>
        <taxon>Oligosphaera</taxon>
    </lineage>
</organism>
<dbReference type="AlphaFoldDB" id="A0AAE3VCE3"/>
<protein>
    <submittedName>
        <fullName evidence="1">Uncharacterized protein</fullName>
    </submittedName>
</protein>
<name>A0AAE3VCE3_9BACT</name>
<gene>
    <name evidence="1" type="ORF">J3R75_000032</name>
</gene>
<sequence length="116" mass="12892">MSLFDAQHFYDEICQAAIAFFDLTSKEALPIVSDLLGCLEEEAGVLAKNADQPATTKYLLAYDNIATVAKKLQTNELLGMLNRLGKCSMPVHAEERKRVIDEMLKRLAAARTLHPL</sequence>
<evidence type="ECO:0000313" key="2">
    <source>
        <dbReference type="Proteomes" id="UP001238163"/>
    </source>
</evidence>
<accession>A0AAE3VCE3</accession>
<comment type="caution">
    <text evidence="1">The sequence shown here is derived from an EMBL/GenBank/DDBJ whole genome shotgun (WGS) entry which is preliminary data.</text>
</comment>
<dbReference type="EMBL" id="JAUSVL010000001">
    <property type="protein sequence ID" value="MDQ0287925.1"/>
    <property type="molecule type" value="Genomic_DNA"/>
</dbReference>
<evidence type="ECO:0000313" key="1">
    <source>
        <dbReference type="EMBL" id="MDQ0287925.1"/>
    </source>
</evidence>
<dbReference type="Proteomes" id="UP001238163">
    <property type="component" value="Unassembled WGS sequence"/>
</dbReference>
<keyword evidence="2" id="KW-1185">Reference proteome</keyword>
<proteinExistence type="predicted"/>